<reference evidence="1" key="1">
    <citation type="submission" date="2015-06" db="EMBL/GenBank/DDBJ databases">
        <authorList>
            <person name="Liu B."/>
            <person name="Wang J."/>
            <person name="Zhu Y."/>
            <person name="Liu G."/>
            <person name="Chen Q."/>
            <person name="Zheng C."/>
            <person name="Che J."/>
            <person name="Ge C."/>
            <person name="Shi H."/>
            <person name="Pan Z."/>
            <person name="Liu X."/>
        </authorList>
    </citation>
    <scope>NUCLEOTIDE SEQUENCE [LARGE SCALE GENOMIC DNA]</scope>
    <source>
        <strain evidence="1">DSM 16346</strain>
    </source>
</reference>
<sequence>MPLSHEDQLYVLTDILKNHHIDCTGTSSECQQIQRLASALQRNNFIAPEIKQVLGQIEQYSSAGALHKDLLEHIETHQPHLSQWVDTINQYQ</sequence>
<gene>
    <name evidence="1" type="ORF">AB986_15910</name>
</gene>
<name>A0A0J6FSM5_9BACL</name>
<dbReference type="STRING" id="157733.AB986_15910"/>
<accession>A0A0J6FSM5</accession>
<dbReference type="OrthoDB" id="2968867at2"/>
<dbReference type="EMBL" id="LELK01000004">
    <property type="protein sequence ID" value="KMM37342.1"/>
    <property type="molecule type" value="Genomic_DNA"/>
</dbReference>
<dbReference type="InterPro" id="IPR025547">
    <property type="entry name" value="YtzH"/>
</dbReference>
<proteinExistence type="predicted"/>
<organism evidence="1 2">
    <name type="scientific">Guptibacillus hwajinpoensis</name>
    <dbReference type="NCBI Taxonomy" id="208199"/>
    <lineage>
        <taxon>Bacteria</taxon>
        <taxon>Bacillati</taxon>
        <taxon>Bacillota</taxon>
        <taxon>Bacilli</taxon>
        <taxon>Bacillales</taxon>
        <taxon>Guptibacillaceae</taxon>
        <taxon>Guptibacillus</taxon>
    </lineage>
</organism>
<dbReference type="AlphaFoldDB" id="A0A0J6FSM5"/>
<evidence type="ECO:0000313" key="1">
    <source>
        <dbReference type="EMBL" id="KMM37342.1"/>
    </source>
</evidence>
<evidence type="ECO:0008006" key="3">
    <source>
        <dbReference type="Google" id="ProtNLM"/>
    </source>
</evidence>
<dbReference type="Proteomes" id="UP000035996">
    <property type="component" value="Unassembled WGS sequence"/>
</dbReference>
<dbReference type="RefSeq" id="WP_048312263.1">
    <property type="nucleotide sequence ID" value="NZ_CP119526.1"/>
</dbReference>
<comment type="caution">
    <text evidence="1">The sequence shown here is derived from an EMBL/GenBank/DDBJ whole genome shotgun (WGS) entry which is preliminary data.</text>
</comment>
<protein>
    <recommendedName>
        <fullName evidence="3">YtzH-like protein</fullName>
    </recommendedName>
</protein>
<keyword evidence="2" id="KW-1185">Reference proteome</keyword>
<dbReference type="Pfam" id="PF14165">
    <property type="entry name" value="YtzH"/>
    <property type="match status" value="1"/>
</dbReference>
<evidence type="ECO:0000313" key="2">
    <source>
        <dbReference type="Proteomes" id="UP000035996"/>
    </source>
</evidence>